<dbReference type="InterPro" id="IPR011006">
    <property type="entry name" value="CheY-like_superfamily"/>
</dbReference>
<keyword evidence="1" id="KW-0597">Phosphoprotein</keyword>
<dbReference type="SUPFAM" id="SSF109604">
    <property type="entry name" value="HD-domain/PDEase-like"/>
    <property type="match status" value="1"/>
</dbReference>
<dbReference type="Gene3D" id="1.10.3210.10">
    <property type="entry name" value="Hypothetical protein af1432"/>
    <property type="match status" value="1"/>
</dbReference>
<accession>W0SIH6</accession>
<dbReference type="Gene3D" id="3.40.50.2300">
    <property type="match status" value="1"/>
</dbReference>
<dbReference type="InterPro" id="IPR003607">
    <property type="entry name" value="HD/PDEase_dom"/>
</dbReference>
<evidence type="ECO:0000313" key="5">
    <source>
        <dbReference type="Proteomes" id="UP000031637"/>
    </source>
</evidence>
<dbReference type="KEGG" id="shd:SUTH_02508"/>
<dbReference type="Pfam" id="PF00072">
    <property type="entry name" value="Response_reg"/>
    <property type="match status" value="1"/>
</dbReference>
<dbReference type="InterPro" id="IPR001789">
    <property type="entry name" value="Sig_transdc_resp-reg_receiver"/>
</dbReference>
<feature type="domain" description="HD-GYP" evidence="3">
    <location>
        <begin position="161"/>
        <end position="372"/>
    </location>
</feature>
<name>W0SIH6_9PROT</name>
<reference evidence="4 5" key="1">
    <citation type="journal article" date="2014" name="Syst. Appl. Microbiol.">
        <title>Complete genomes of freshwater sulfur oxidizers Sulfuricella denitrificans skB26 and Sulfuritalea hydrogenivorans sk43H: genetic insights into the sulfur oxidation pathway of betaproteobacteria.</title>
        <authorList>
            <person name="Watanabe T."/>
            <person name="Kojima H."/>
            <person name="Fukui M."/>
        </authorList>
    </citation>
    <scope>NUCLEOTIDE SEQUENCE [LARGE SCALE GENOMIC DNA]</scope>
    <source>
        <strain evidence="4">DSM22779</strain>
    </source>
</reference>
<dbReference type="SUPFAM" id="SSF52172">
    <property type="entry name" value="CheY-like"/>
    <property type="match status" value="1"/>
</dbReference>
<dbReference type="OrthoDB" id="9763857at2"/>
<dbReference type="CDD" id="cd00077">
    <property type="entry name" value="HDc"/>
    <property type="match status" value="1"/>
</dbReference>
<proteinExistence type="predicted"/>
<dbReference type="EMBL" id="AP012547">
    <property type="protein sequence ID" value="BAO30291.1"/>
    <property type="molecule type" value="Genomic_DNA"/>
</dbReference>
<evidence type="ECO:0000259" key="3">
    <source>
        <dbReference type="PROSITE" id="PS51832"/>
    </source>
</evidence>
<dbReference type="HOGENOM" id="CLU_000445_92_10_4"/>
<organism evidence="4 5">
    <name type="scientific">Sulfuritalea hydrogenivorans sk43H</name>
    <dbReference type="NCBI Taxonomy" id="1223802"/>
    <lineage>
        <taxon>Bacteria</taxon>
        <taxon>Pseudomonadati</taxon>
        <taxon>Pseudomonadota</taxon>
        <taxon>Betaproteobacteria</taxon>
        <taxon>Nitrosomonadales</taxon>
        <taxon>Sterolibacteriaceae</taxon>
        <taxon>Sulfuritalea</taxon>
    </lineage>
</organism>
<sequence length="378" mass="42562">MDKLILLVDDDPAVLAILKESLRPHYQIRIATNGRKALELAHLQPLPDLILLDVKLPDMHGYDVCTRLKQDPLTAAIPVMFLSSHSDVGHITHGLELGAVDYVSKPVAPPILLARVRTHLRLREAGDLLRDQNVHLESLVSKRTRDLEARTMELQARTSDLQLSQDLTIVALGSIAETRDNETGNHIHRTRAYVQVMARRLAPTPRYRNTVSEEQWTMIWKSAPLHDIGKVGIPDHILLKPDKLTVEEFSVMKRHPAIGRDALRDAEARMGTEGSFLSIAKEIAYGHHERWDGTGYPQGLSGEATPLSARLMALADVYDALIHKRVYKPAWSHAEAVEMIREGRGKHFDPSLVDCFLEDADEFRYIASRFSDDAEEEN</sequence>
<dbReference type="SMART" id="SM00448">
    <property type="entry name" value="REC"/>
    <property type="match status" value="1"/>
</dbReference>
<gene>
    <name evidence="4" type="ORF">SUTH_02508</name>
</gene>
<dbReference type="Pfam" id="PF13487">
    <property type="entry name" value="HD_5"/>
    <property type="match status" value="1"/>
</dbReference>
<dbReference type="SMART" id="SM00471">
    <property type="entry name" value="HDc"/>
    <property type="match status" value="1"/>
</dbReference>
<dbReference type="InterPro" id="IPR052020">
    <property type="entry name" value="Cyclic_di-GMP/3'3'-cGAMP_PDE"/>
</dbReference>
<evidence type="ECO:0000313" key="4">
    <source>
        <dbReference type="EMBL" id="BAO30291.1"/>
    </source>
</evidence>
<dbReference type="RefSeq" id="WP_041099657.1">
    <property type="nucleotide sequence ID" value="NZ_AP012547.1"/>
</dbReference>
<keyword evidence="5" id="KW-1185">Reference proteome</keyword>
<feature type="modified residue" description="4-aspartylphosphate" evidence="1">
    <location>
        <position position="53"/>
    </location>
</feature>
<dbReference type="PROSITE" id="PS50110">
    <property type="entry name" value="RESPONSE_REGULATORY"/>
    <property type="match status" value="1"/>
</dbReference>
<dbReference type="Proteomes" id="UP000031637">
    <property type="component" value="Chromosome"/>
</dbReference>
<dbReference type="AlphaFoldDB" id="W0SIH6"/>
<protein>
    <submittedName>
        <fullName evidence="4">Response regulator receiver modulated metal dependent phosphohydrolase</fullName>
    </submittedName>
</protein>
<dbReference type="STRING" id="1223802.SUTH_02508"/>
<dbReference type="PROSITE" id="PS51832">
    <property type="entry name" value="HD_GYP"/>
    <property type="match status" value="1"/>
</dbReference>
<keyword evidence="4" id="KW-0378">Hydrolase</keyword>
<dbReference type="GO" id="GO:0000160">
    <property type="term" value="P:phosphorelay signal transduction system"/>
    <property type="evidence" value="ECO:0007669"/>
    <property type="project" value="InterPro"/>
</dbReference>
<dbReference type="InterPro" id="IPR037522">
    <property type="entry name" value="HD_GYP_dom"/>
</dbReference>
<evidence type="ECO:0000256" key="1">
    <source>
        <dbReference type="PROSITE-ProRule" id="PRU00169"/>
    </source>
</evidence>
<feature type="domain" description="Response regulatory" evidence="2">
    <location>
        <begin position="4"/>
        <end position="120"/>
    </location>
</feature>
<evidence type="ECO:0000259" key="2">
    <source>
        <dbReference type="PROSITE" id="PS50110"/>
    </source>
</evidence>
<dbReference type="PANTHER" id="PTHR45228:SF5">
    <property type="entry name" value="CYCLIC DI-GMP PHOSPHODIESTERASE VC_1348-RELATED"/>
    <property type="match status" value="1"/>
</dbReference>
<dbReference type="GO" id="GO:0008081">
    <property type="term" value="F:phosphoric diester hydrolase activity"/>
    <property type="evidence" value="ECO:0007669"/>
    <property type="project" value="UniProtKB-ARBA"/>
</dbReference>
<dbReference type="PANTHER" id="PTHR45228">
    <property type="entry name" value="CYCLIC DI-GMP PHOSPHODIESTERASE TM_0186-RELATED"/>
    <property type="match status" value="1"/>
</dbReference>